<comment type="subcellular location">
    <subcellularLocation>
        <location evidence="1 11">Cell membrane</location>
        <topology evidence="1 11">Multi-pass membrane protein</topology>
    </subcellularLocation>
</comment>
<dbReference type="Pfam" id="PF02949">
    <property type="entry name" value="7tm_6"/>
    <property type="match status" value="1"/>
</dbReference>
<keyword evidence="7 11" id="KW-0472">Membrane</keyword>
<feature type="transmembrane region" description="Helical" evidence="11">
    <location>
        <begin position="31"/>
        <end position="49"/>
    </location>
</feature>
<keyword evidence="4 11" id="KW-0812">Transmembrane</keyword>
<keyword evidence="5 11" id="KW-0552">Olfaction</keyword>
<dbReference type="GO" id="GO:0004984">
    <property type="term" value="F:olfactory receptor activity"/>
    <property type="evidence" value="ECO:0007669"/>
    <property type="project" value="InterPro"/>
</dbReference>
<dbReference type="GO" id="GO:0007165">
    <property type="term" value="P:signal transduction"/>
    <property type="evidence" value="ECO:0007669"/>
    <property type="project" value="UniProtKB-KW"/>
</dbReference>
<dbReference type="PANTHER" id="PTHR21137:SF44">
    <property type="entry name" value="ODORANT RECEPTOR 13A-RELATED"/>
    <property type="match status" value="1"/>
</dbReference>
<reference evidence="12" key="2">
    <citation type="submission" date="2015-06" db="UniProtKB">
        <authorList>
            <consortium name="EnsemblMetazoa"/>
        </authorList>
    </citation>
    <scope>IDENTIFICATION</scope>
</reference>
<dbReference type="EnsemblMetazoa" id="MESCA005627-RA">
    <property type="protein sequence ID" value="MESCA005627-PA"/>
    <property type="gene ID" value="MESCA005627"/>
</dbReference>
<proteinExistence type="inferred from homology"/>
<feature type="transmembrane region" description="Helical" evidence="11">
    <location>
        <begin position="228"/>
        <end position="249"/>
    </location>
</feature>
<keyword evidence="2" id="KW-1003">Cell membrane</keyword>
<evidence type="ECO:0000313" key="12">
    <source>
        <dbReference type="EnsemblMetazoa" id="MESCA005627-PA"/>
    </source>
</evidence>
<evidence type="ECO:0000256" key="6">
    <source>
        <dbReference type="ARBA" id="ARBA00022989"/>
    </source>
</evidence>
<evidence type="ECO:0000313" key="13">
    <source>
        <dbReference type="Proteomes" id="UP000015102"/>
    </source>
</evidence>
<accession>T1GPT4</accession>
<dbReference type="EMBL" id="CAQQ02166544">
    <property type="status" value="NOT_ANNOTATED_CDS"/>
    <property type="molecule type" value="Genomic_DNA"/>
</dbReference>
<dbReference type="EMBL" id="CAQQ02166543">
    <property type="status" value="NOT_ANNOTATED_CDS"/>
    <property type="molecule type" value="Genomic_DNA"/>
</dbReference>
<evidence type="ECO:0000256" key="4">
    <source>
        <dbReference type="ARBA" id="ARBA00022692"/>
    </source>
</evidence>
<evidence type="ECO:0000256" key="11">
    <source>
        <dbReference type="RuleBase" id="RU351113"/>
    </source>
</evidence>
<comment type="similarity">
    <text evidence="11">Belongs to the insect chemoreceptor superfamily. Heteromeric odorant receptor channel (TC 1.A.69) family.</text>
</comment>
<feature type="transmembrane region" description="Helical" evidence="11">
    <location>
        <begin position="148"/>
        <end position="173"/>
    </location>
</feature>
<sequence>MYYAISIIQLDYLMFGEVIMVKTYIVDPDKFLEATAMIPCILFIIGMNYKEYLLTDRKKDVYKVMQDLRNLFPESREAQRKYKVHEFCSVMQKVEFVFICCCISFTTVFSSMPFVVGMYKSWYLGEDYQRVLPYVVWYPFDYTKNLPLYLFLYLFQYQGAYTASVLFVGADLLMCGAISQNCMHLHYIANMIKEYKPKGGIKDIIFIGDIARYHGKVLNLSELVNETYSVCILLSFVIASTSICFIGFNLTSSPLQDALKFGLFMTAEIVQIAAICFYGNTILEKSFELGDAIYEHDWHEADLEYKKMLIQIITRSQKPASIRAPTFPPTSYETFMKVMTTSYKFLTVIRQYFN</sequence>
<keyword evidence="8 11" id="KW-0675">Receptor</keyword>
<keyword evidence="6 11" id="KW-1133">Transmembrane helix</keyword>
<dbReference type="AlphaFoldDB" id="T1GPT4"/>
<keyword evidence="3 11" id="KW-0716">Sensory transduction</keyword>
<evidence type="ECO:0000256" key="5">
    <source>
        <dbReference type="ARBA" id="ARBA00022725"/>
    </source>
</evidence>
<dbReference type="PANTHER" id="PTHR21137">
    <property type="entry name" value="ODORANT RECEPTOR"/>
    <property type="match status" value="1"/>
</dbReference>
<dbReference type="GO" id="GO:0005549">
    <property type="term" value="F:odorant binding"/>
    <property type="evidence" value="ECO:0007669"/>
    <property type="project" value="InterPro"/>
</dbReference>
<feature type="transmembrane region" description="Helical" evidence="11">
    <location>
        <begin position="261"/>
        <end position="279"/>
    </location>
</feature>
<comment type="caution">
    <text evidence="11">Lacks conserved residue(s) required for the propagation of feature annotation.</text>
</comment>
<dbReference type="GO" id="GO:0005886">
    <property type="term" value="C:plasma membrane"/>
    <property type="evidence" value="ECO:0007669"/>
    <property type="project" value="UniProtKB-SubCell"/>
</dbReference>
<evidence type="ECO:0000256" key="8">
    <source>
        <dbReference type="ARBA" id="ARBA00023170"/>
    </source>
</evidence>
<dbReference type="InterPro" id="IPR004117">
    <property type="entry name" value="7tm6_olfct_rcpt"/>
</dbReference>
<dbReference type="STRING" id="36166.T1GPT4"/>
<evidence type="ECO:0000256" key="9">
    <source>
        <dbReference type="ARBA" id="ARBA00023224"/>
    </source>
</evidence>
<dbReference type="Proteomes" id="UP000015102">
    <property type="component" value="Unassembled WGS sequence"/>
</dbReference>
<evidence type="ECO:0000256" key="10">
    <source>
        <dbReference type="ARBA" id="ARBA00038679"/>
    </source>
</evidence>
<dbReference type="HOGENOM" id="CLU_033399_0_0_1"/>
<dbReference type="SMR" id="T1GPT4"/>
<evidence type="ECO:0000256" key="1">
    <source>
        <dbReference type="ARBA" id="ARBA00004651"/>
    </source>
</evidence>
<evidence type="ECO:0000256" key="7">
    <source>
        <dbReference type="ARBA" id="ARBA00023136"/>
    </source>
</evidence>
<name>T1GPT4_MEGSC</name>
<feature type="transmembrane region" description="Helical" evidence="11">
    <location>
        <begin position="96"/>
        <end position="119"/>
    </location>
</feature>
<dbReference type="OMA" id="MASMQIC"/>
<evidence type="ECO:0000256" key="3">
    <source>
        <dbReference type="ARBA" id="ARBA00022606"/>
    </source>
</evidence>
<keyword evidence="13" id="KW-1185">Reference proteome</keyword>
<keyword evidence="9 11" id="KW-0807">Transducer</keyword>
<reference evidence="13" key="1">
    <citation type="submission" date="2013-02" db="EMBL/GenBank/DDBJ databases">
        <authorList>
            <person name="Hughes D."/>
        </authorList>
    </citation>
    <scope>NUCLEOTIDE SEQUENCE</scope>
    <source>
        <strain>Durham</strain>
        <strain evidence="13">NC isolate 2 -- Noor lab</strain>
    </source>
</reference>
<protein>
    <recommendedName>
        <fullName evidence="11">Odorant receptor</fullName>
    </recommendedName>
</protein>
<comment type="subunit">
    <text evidence="10">Interacts with Orco. Complexes exist early in the endomembrane system in olfactory sensory neurons (OSNs), coupling these complexes to the conserved ciliary trafficking pathway.</text>
</comment>
<evidence type="ECO:0000256" key="2">
    <source>
        <dbReference type="ARBA" id="ARBA00022475"/>
    </source>
</evidence>
<organism evidence="12 13">
    <name type="scientific">Megaselia scalaris</name>
    <name type="common">Humpbacked fly</name>
    <name type="synonym">Phora scalaris</name>
    <dbReference type="NCBI Taxonomy" id="36166"/>
    <lineage>
        <taxon>Eukaryota</taxon>
        <taxon>Metazoa</taxon>
        <taxon>Ecdysozoa</taxon>
        <taxon>Arthropoda</taxon>
        <taxon>Hexapoda</taxon>
        <taxon>Insecta</taxon>
        <taxon>Pterygota</taxon>
        <taxon>Neoptera</taxon>
        <taxon>Endopterygota</taxon>
        <taxon>Diptera</taxon>
        <taxon>Brachycera</taxon>
        <taxon>Muscomorpha</taxon>
        <taxon>Platypezoidea</taxon>
        <taxon>Phoridae</taxon>
        <taxon>Megaseliini</taxon>
        <taxon>Megaselia</taxon>
    </lineage>
</organism>